<dbReference type="AlphaFoldDB" id="A0A9P7N701"/>
<keyword evidence="3" id="KW-1185">Reference proteome</keyword>
<comment type="caution">
    <text evidence="2">The sequence shown here is derived from an EMBL/GenBank/DDBJ whole genome shotgun (WGS) entry which is preliminary data.</text>
</comment>
<proteinExistence type="predicted"/>
<feature type="signal peptide" evidence="1">
    <location>
        <begin position="1"/>
        <end position="18"/>
    </location>
</feature>
<protein>
    <submittedName>
        <fullName evidence="2">Uncharacterized protein</fullName>
    </submittedName>
</protein>
<name>A0A9P7N701_9HYPO</name>
<evidence type="ECO:0000256" key="1">
    <source>
        <dbReference type="SAM" id="SignalP"/>
    </source>
</evidence>
<feature type="chain" id="PRO_5040126156" evidence="1">
    <location>
        <begin position="19"/>
        <end position="98"/>
    </location>
</feature>
<dbReference type="EMBL" id="SRPW01001817">
    <property type="protein sequence ID" value="KAG5998900.1"/>
    <property type="molecule type" value="Genomic_DNA"/>
</dbReference>
<dbReference type="OrthoDB" id="4955351at2759"/>
<evidence type="ECO:0000313" key="3">
    <source>
        <dbReference type="Proteomes" id="UP000748025"/>
    </source>
</evidence>
<gene>
    <name evidence="2" type="ORF">E4U43_002350</name>
</gene>
<reference evidence="2" key="1">
    <citation type="journal article" date="2020" name="bioRxiv">
        <title>Whole genome comparisons of ergot fungi reveals the divergence and evolution of species within the genus Claviceps are the result of varying mechanisms driving genome evolution and host range expansion.</title>
        <authorList>
            <person name="Wyka S.A."/>
            <person name="Mondo S.J."/>
            <person name="Liu M."/>
            <person name="Dettman J."/>
            <person name="Nalam V."/>
            <person name="Broders K.D."/>
        </authorList>
    </citation>
    <scope>NUCLEOTIDE SEQUENCE</scope>
    <source>
        <strain evidence="2">CCC 602</strain>
    </source>
</reference>
<evidence type="ECO:0000313" key="2">
    <source>
        <dbReference type="EMBL" id="KAG5998900.1"/>
    </source>
</evidence>
<dbReference type="Proteomes" id="UP000748025">
    <property type="component" value="Unassembled WGS sequence"/>
</dbReference>
<organism evidence="2 3">
    <name type="scientific">Claviceps pusilla</name>
    <dbReference type="NCBI Taxonomy" id="123648"/>
    <lineage>
        <taxon>Eukaryota</taxon>
        <taxon>Fungi</taxon>
        <taxon>Dikarya</taxon>
        <taxon>Ascomycota</taxon>
        <taxon>Pezizomycotina</taxon>
        <taxon>Sordariomycetes</taxon>
        <taxon>Hypocreomycetidae</taxon>
        <taxon>Hypocreales</taxon>
        <taxon>Clavicipitaceae</taxon>
        <taxon>Claviceps</taxon>
    </lineage>
</organism>
<sequence length="98" mass="10961">MKFSVISTLFVAAVPVLATDYSMTCDRGLYNPNETTKTEVQYWNDVYFNLCQNLWGCKSSHSDGPPRGRDETASGRCLQCPSNLPATYMGNRITLTKL</sequence>
<keyword evidence="1" id="KW-0732">Signal</keyword>
<accession>A0A9P7N701</accession>